<dbReference type="GO" id="GO:0019748">
    <property type="term" value="P:secondary metabolic process"/>
    <property type="evidence" value="ECO:0007669"/>
    <property type="project" value="TreeGrafter"/>
</dbReference>
<dbReference type="STRING" id="1448321.A0A317W9K5"/>
<dbReference type="InterPro" id="IPR032466">
    <property type="entry name" value="Metal_Hydrolase"/>
</dbReference>
<keyword evidence="7" id="KW-1185">Reference proteome</keyword>
<accession>A0A317W9K5</accession>
<sequence length="253" mass="28174">MDGRENSDRSPTHRHRVHAPRPRARRSRNTPNGTCYTQQALTSLRRAITDLGLKGLMFASNYNGVFLGDASYDPYFALAEELNIPVIIHPAVEPVETPHIARKNIPTYSGFLNDQRTTLLDLVLSGLYEKFPSLTIIATHLGGGILSSLGRFGALSKRFPADAFFVDSHGVKRALPRPIPEYISRMYFDCNNADVADIRHAGEVVGYDHLLSGTDFPWTDDGFTRQVLGLVDERVRADLAYNNAARIFGYPVL</sequence>
<dbReference type="Proteomes" id="UP000247233">
    <property type="component" value="Unassembled WGS sequence"/>
</dbReference>
<dbReference type="EMBL" id="MSFL01000013">
    <property type="protein sequence ID" value="PWY81987.1"/>
    <property type="molecule type" value="Genomic_DNA"/>
</dbReference>
<dbReference type="PANTHER" id="PTHR21240">
    <property type="entry name" value="2-AMINO-3-CARBOXYLMUCONATE-6-SEMIALDEHYDE DECARBOXYLASE"/>
    <property type="match status" value="1"/>
</dbReference>
<dbReference type="AlphaFoldDB" id="A0A317W9K5"/>
<dbReference type="InterPro" id="IPR006680">
    <property type="entry name" value="Amidohydro-rel"/>
</dbReference>
<evidence type="ECO:0000256" key="2">
    <source>
        <dbReference type="ARBA" id="ARBA00023239"/>
    </source>
</evidence>
<keyword evidence="2 3" id="KW-0456">Lyase</keyword>
<evidence type="ECO:0000256" key="4">
    <source>
        <dbReference type="SAM" id="MobiDB-lite"/>
    </source>
</evidence>
<dbReference type="OrthoDB" id="2832284at2759"/>
<dbReference type="GeneID" id="37070680"/>
<gene>
    <name evidence="6" type="ORF">BO70DRAFT_44007</name>
</gene>
<feature type="compositionally biased region" description="Basic and acidic residues" evidence="4">
    <location>
        <begin position="1"/>
        <end position="11"/>
    </location>
</feature>
<dbReference type="InterPro" id="IPR032465">
    <property type="entry name" value="ACMSD"/>
</dbReference>
<feature type="compositionally biased region" description="Basic residues" evidence="4">
    <location>
        <begin position="12"/>
        <end position="28"/>
    </location>
</feature>
<comment type="caution">
    <text evidence="6">The sequence shown here is derived from an EMBL/GenBank/DDBJ whole genome shotgun (WGS) entry which is preliminary data.</text>
</comment>
<keyword evidence="1 3" id="KW-0210">Decarboxylase</keyword>
<dbReference type="RefSeq" id="XP_025399252.1">
    <property type="nucleotide sequence ID" value="XM_025548443.1"/>
</dbReference>
<feature type="region of interest" description="Disordered" evidence="4">
    <location>
        <begin position="1"/>
        <end position="35"/>
    </location>
</feature>
<evidence type="ECO:0000256" key="1">
    <source>
        <dbReference type="ARBA" id="ARBA00022793"/>
    </source>
</evidence>
<dbReference type="GO" id="GO:0005737">
    <property type="term" value="C:cytoplasm"/>
    <property type="evidence" value="ECO:0007669"/>
    <property type="project" value="TreeGrafter"/>
</dbReference>
<protein>
    <submittedName>
        <fullName evidence="6">Amidohydrolase 2</fullName>
    </submittedName>
</protein>
<dbReference type="GO" id="GO:0016787">
    <property type="term" value="F:hydrolase activity"/>
    <property type="evidence" value="ECO:0007669"/>
    <property type="project" value="UniProtKB-KW"/>
</dbReference>
<evidence type="ECO:0000313" key="6">
    <source>
        <dbReference type="EMBL" id="PWY81987.1"/>
    </source>
</evidence>
<dbReference type="VEuPathDB" id="FungiDB:BO70DRAFT_44007"/>
<feature type="domain" description="Amidohydrolase-related" evidence="5">
    <location>
        <begin position="38"/>
        <end position="249"/>
    </location>
</feature>
<comment type="similarity">
    <text evidence="3">Belongs to the metallo-dependent hydrolases superfamily.</text>
</comment>
<dbReference type="Gene3D" id="3.20.20.140">
    <property type="entry name" value="Metal-dependent hydrolases"/>
    <property type="match status" value="1"/>
</dbReference>
<dbReference type="Pfam" id="PF04909">
    <property type="entry name" value="Amidohydro_2"/>
    <property type="match status" value="1"/>
</dbReference>
<dbReference type="SUPFAM" id="SSF51556">
    <property type="entry name" value="Metallo-dependent hydrolases"/>
    <property type="match status" value="1"/>
</dbReference>
<proteinExistence type="inferred from homology"/>
<evidence type="ECO:0000259" key="5">
    <source>
        <dbReference type="Pfam" id="PF04909"/>
    </source>
</evidence>
<organism evidence="6 7">
    <name type="scientific">Aspergillus heteromorphus CBS 117.55</name>
    <dbReference type="NCBI Taxonomy" id="1448321"/>
    <lineage>
        <taxon>Eukaryota</taxon>
        <taxon>Fungi</taxon>
        <taxon>Dikarya</taxon>
        <taxon>Ascomycota</taxon>
        <taxon>Pezizomycotina</taxon>
        <taxon>Eurotiomycetes</taxon>
        <taxon>Eurotiomycetidae</taxon>
        <taxon>Eurotiales</taxon>
        <taxon>Aspergillaceae</taxon>
        <taxon>Aspergillus</taxon>
        <taxon>Aspergillus subgen. Circumdati</taxon>
    </lineage>
</organism>
<evidence type="ECO:0000313" key="7">
    <source>
        <dbReference type="Proteomes" id="UP000247233"/>
    </source>
</evidence>
<keyword evidence="6" id="KW-0378">Hydrolase</keyword>
<name>A0A317W9K5_9EURO</name>
<dbReference type="PANTHER" id="PTHR21240:SF28">
    <property type="entry name" value="ISO-OROTATE DECARBOXYLASE (EUROFUNG)"/>
    <property type="match status" value="1"/>
</dbReference>
<evidence type="ECO:0000256" key="3">
    <source>
        <dbReference type="RuleBase" id="RU366045"/>
    </source>
</evidence>
<dbReference type="GO" id="GO:0016831">
    <property type="term" value="F:carboxy-lyase activity"/>
    <property type="evidence" value="ECO:0007669"/>
    <property type="project" value="UniProtKB-KW"/>
</dbReference>
<reference evidence="6 7" key="1">
    <citation type="submission" date="2016-12" db="EMBL/GenBank/DDBJ databases">
        <title>The genomes of Aspergillus section Nigri reveals drivers in fungal speciation.</title>
        <authorList>
            <consortium name="DOE Joint Genome Institute"/>
            <person name="Vesth T.C."/>
            <person name="Nybo J."/>
            <person name="Theobald S."/>
            <person name="Brandl J."/>
            <person name="Frisvad J.C."/>
            <person name="Nielsen K.F."/>
            <person name="Lyhne E.K."/>
            <person name="Kogle M.E."/>
            <person name="Kuo A."/>
            <person name="Riley R."/>
            <person name="Clum A."/>
            <person name="Nolan M."/>
            <person name="Lipzen A."/>
            <person name="Salamov A."/>
            <person name="Henrissat B."/>
            <person name="Wiebenga A."/>
            <person name="De Vries R.P."/>
            <person name="Grigoriev I.V."/>
            <person name="Mortensen U.H."/>
            <person name="Andersen M.R."/>
            <person name="Baker S.E."/>
        </authorList>
    </citation>
    <scope>NUCLEOTIDE SEQUENCE [LARGE SCALE GENOMIC DNA]</scope>
    <source>
        <strain evidence="6 7">CBS 117.55</strain>
    </source>
</reference>